<sequence length="632" mass="68820">MLAKRHIPKRKILSLARPNATVDYQKSKPYTLNGNGSAVVFDFGIEVGGIVTLDYTSKGGSGALGLAFSEAKNWIGEWSDSSNGAFGPDGALYANFTKDGSASYVMPDKSLRGGFRYLTVFLVTEDQVSVDVDAVSLEIGFQPTWSNLRAYQGYFHSNDDLLNRIWYSGAYTLQTNAVPVNTGRQVPMLKKGWANNATMGPGDTILVDGAKRDRAVWPGDMGMAVPAAFVSTGDLESVKNALQTMYDTQVSSWAGSSSLTDKWNAQATDLVQSINEYCWDDEYGAFKDNATATALHPQDANSLALLYGIVDPDRASRISKNLLQNWTPIGAETPELPNNISPFISSFEIQGHFKIGQTARALELIRRSWGWYLNNPNGTESTVIEGYLVDGSFGYRSDRGYSHDPSYVSHAHGWSAGPTNALTTYVLGLSITSPRGLTWKIAPQFGDLKTVEGGFTTSLGKFQASWDKSPDGYTLQFSVPPGTKGNLTLPYVRSSEKPSITIDGNNINKGVYYVDDTATITVSGGGSHRVLVPRKQTSKSPTTTKGNLKSRESTPPPSQPKIAVNLQHPPIRNPKHQTTQHQNHNATPNINNAGHTPARLHTMHPTPIPPSNRRNPDPSTPAKHNPRPPLYT</sequence>
<dbReference type="Gene3D" id="2.60.420.10">
    <property type="entry name" value="Maltose phosphorylase, domain 3"/>
    <property type="match status" value="1"/>
</dbReference>
<dbReference type="InterPro" id="IPR008928">
    <property type="entry name" value="6-hairpin_glycosidase_sf"/>
</dbReference>
<dbReference type="Proteomes" id="UP001165189">
    <property type="component" value="Unassembled WGS sequence"/>
</dbReference>
<dbReference type="InterPro" id="IPR012341">
    <property type="entry name" value="6hp_glycosidase-like_sf"/>
</dbReference>
<feature type="region of interest" description="Disordered" evidence="1">
    <location>
        <begin position="523"/>
        <end position="632"/>
    </location>
</feature>
<dbReference type="Gene3D" id="1.50.10.10">
    <property type="match status" value="2"/>
</dbReference>
<dbReference type="EMBL" id="BSYB01000042">
    <property type="protein sequence ID" value="GMG50659.1"/>
    <property type="molecule type" value="Genomic_DNA"/>
</dbReference>
<dbReference type="SUPFAM" id="SSF48208">
    <property type="entry name" value="Six-hairpin glycosidases"/>
    <property type="match status" value="1"/>
</dbReference>
<feature type="domain" description="Alpha-L-rhamnosidase C-terminal" evidence="2">
    <location>
        <begin position="439"/>
        <end position="494"/>
    </location>
</feature>
<evidence type="ECO:0000256" key="1">
    <source>
        <dbReference type="SAM" id="MobiDB-lite"/>
    </source>
</evidence>
<reference evidence="3" key="1">
    <citation type="submission" date="2023-04" db="EMBL/GenBank/DDBJ databases">
        <title>Aspergillus oryzae var. brunneus NBRC 4377.</title>
        <authorList>
            <person name="Ichikawa N."/>
            <person name="Sato H."/>
            <person name="Tonouchi N."/>
        </authorList>
    </citation>
    <scope>NUCLEOTIDE SEQUENCE</scope>
    <source>
        <strain evidence="3">NBRC 4377</strain>
    </source>
</reference>
<proteinExistence type="predicted"/>
<dbReference type="PANTHER" id="PTHR34987:SF5">
    <property type="entry name" value="ALPHA-RHAMNOSIDASE"/>
    <property type="match status" value="1"/>
</dbReference>
<comment type="caution">
    <text evidence="3">The sequence shown here is derived from an EMBL/GenBank/DDBJ whole genome shotgun (WGS) entry which is preliminary data.</text>
</comment>
<gene>
    <name evidence="3" type="ORF">Aory05_000915700</name>
</gene>
<dbReference type="InterPro" id="IPR035398">
    <property type="entry name" value="Bac_rhamnosid_C"/>
</dbReference>
<evidence type="ECO:0000259" key="2">
    <source>
        <dbReference type="Pfam" id="PF17390"/>
    </source>
</evidence>
<dbReference type="PANTHER" id="PTHR34987">
    <property type="entry name" value="C, PUTATIVE (AFU_ORTHOLOGUE AFUA_3G02880)-RELATED"/>
    <property type="match status" value="1"/>
</dbReference>
<feature type="compositionally biased region" description="Polar residues" evidence="1">
    <location>
        <begin position="538"/>
        <end position="547"/>
    </location>
</feature>
<protein>
    <submittedName>
        <fullName evidence="3">Unnamed protein product</fullName>
    </submittedName>
</protein>
<feature type="compositionally biased region" description="Polar residues" evidence="1">
    <location>
        <begin position="576"/>
        <end position="594"/>
    </location>
</feature>
<evidence type="ECO:0000313" key="4">
    <source>
        <dbReference type="Proteomes" id="UP001165189"/>
    </source>
</evidence>
<keyword evidence="4" id="KW-1185">Reference proteome</keyword>
<accession>A0ABQ6L7S8</accession>
<name>A0ABQ6L7S8_ASPOZ</name>
<dbReference type="Pfam" id="PF17390">
    <property type="entry name" value="Bac_rhamnosid_C"/>
    <property type="match status" value="1"/>
</dbReference>
<organism evidence="3 4">
    <name type="scientific">Aspergillus oryzae var. brunneus</name>
    <dbReference type="NCBI Taxonomy" id="332754"/>
    <lineage>
        <taxon>Eukaryota</taxon>
        <taxon>Fungi</taxon>
        <taxon>Dikarya</taxon>
        <taxon>Ascomycota</taxon>
        <taxon>Pezizomycotina</taxon>
        <taxon>Eurotiomycetes</taxon>
        <taxon>Eurotiomycetidae</taxon>
        <taxon>Eurotiales</taxon>
        <taxon>Aspergillaceae</taxon>
        <taxon>Aspergillus</taxon>
        <taxon>Aspergillus subgen. Circumdati</taxon>
    </lineage>
</organism>
<evidence type="ECO:0000313" key="3">
    <source>
        <dbReference type="EMBL" id="GMG50659.1"/>
    </source>
</evidence>